<keyword evidence="13" id="KW-1185">Reference proteome</keyword>
<keyword evidence="8" id="KW-0746">Sphingolipid metabolism</keyword>
<evidence type="ECO:0000256" key="2">
    <source>
        <dbReference type="ARBA" id="ARBA00004760"/>
    </source>
</evidence>
<dbReference type="InterPro" id="IPR015421">
    <property type="entry name" value="PyrdxlP-dep_Trfase_major"/>
</dbReference>
<dbReference type="InterPro" id="IPR015424">
    <property type="entry name" value="PyrdxlP-dep_Trfase"/>
</dbReference>
<sequence length="553" mass="62132">MIDPQEVPEVLPNSIPVPSAIVSSASYIWFYFIKTFKLIPGAHYIIDYVKKSHQDDPYRTFVEALLMIYSIVYFLSKPKKKGAVDQPKLSEREIDNLIEEWQPEPIVMPDKRTEWRLAKIPVCEGSGPRNVVDITRDNGKEAYASVFNLCSFNFLQLTAHPSVMQVAKDTIKNYGVGSCGPAGFYGNEDVHYNLEYDLAAFFGTESSVLYGQDFCVSSSVIPAFTKRGDVIVADDKISLSSQNALQLSRSTVYYYKHNDMASLENLLHELDEAEKKEKLPAIPRKFIVTEGIFHRTGEIAPLPELVRLKNTYKYRLFVDETFSIGVLGRTGRGLAEYYNVSRASTIDITVGSLATAIGTTGGFVLGDSVMARHQRIGSNAYCFSASLPPYAVRTASAVLKLMDQDNSAVLKLQQLANNLHDWFQHDEQLNKIIEVTSHPDSSVLHFKLTDEERLARFNSTIESIFQESQYQQQHCISDHYVEAWEQEEKFLQQIVDVALEEGNVLISRDAVILKQETLPLAPNISICCNAAMDDVQLYEAFKVVKAAIVKVCA</sequence>
<evidence type="ECO:0000256" key="6">
    <source>
        <dbReference type="ARBA" id="ARBA00022679"/>
    </source>
</evidence>
<reference evidence="12 13" key="1">
    <citation type="submission" date="2016-03" db="EMBL/GenBank/DDBJ databases">
        <title>How can Kluyveromyces marxianus grow so fast - potential evolutionary course in Saccharomyces Complex revealed by comparative genomics.</title>
        <authorList>
            <person name="Mo W."/>
            <person name="Lu W."/>
            <person name="Yang X."/>
            <person name="Qi J."/>
            <person name="Lv H."/>
        </authorList>
    </citation>
    <scope>NUCLEOTIDE SEQUENCE [LARGE SCALE GENOMIC DNA]</scope>
    <source>
        <strain evidence="12 13">FIM1</strain>
    </source>
</reference>
<evidence type="ECO:0000256" key="10">
    <source>
        <dbReference type="ARBA" id="ARBA00023315"/>
    </source>
</evidence>
<organism evidence="12 13">
    <name type="scientific">Kluyveromyces marxianus</name>
    <name type="common">Yeast</name>
    <name type="synonym">Candida kefyr</name>
    <dbReference type="NCBI Taxonomy" id="4911"/>
    <lineage>
        <taxon>Eukaryota</taxon>
        <taxon>Fungi</taxon>
        <taxon>Dikarya</taxon>
        <taxon>Ascomycota</taxon>
        <taxon>Saccharomycotina</taxon>
        <taxon>Saccharomycetes</taxon>
        <taxon>Saccharomycetales</taxon>
        <taxon>Saccharomycetaceae</taxon>
        <taxon>Kluyveromyces</taxon>
    </lineage>
</organism>
<dbReference type="Pfam" id="PF00155">
    <property type="entry name" value="Aminotran_1_2"/>
    <property type="match status" value="1"/>
</dbReference>
<evidence type="ECO:0000313" key="13">
    <source>
        <dbReference type="Proteomes" id="UP000422736"/>
    </source>
</evidence>
<evidence type="ECO:0000256" key="3">
    <source>
        <dbReference type="ARBA" id="ARBA00004991"/>
    </source>
</evidence>
<keyword evidence="9" id="KW-0443">Lipid metabolism</keyword>
<comment type="pathway">
    <text evidence="2">Lipid metabolism; sphingolipid metabolism.</text>
</comment>
<dbReference type="Proteomes" id="UP000422736">
    <property type="component" value="Chromosome 1"/>
</dbReference>
<dbReference type="EC" id="2.3.1.50" evidence="5"/>
<evidence type="ECO:0000256" key="7">
    <source>
        <dbReference type="ARBA" id="ARBA00022898"/>
    </source>
</evidence>
<comment type="similarity">
    <text evidence="4">Belongs to the class-II pyridoxal-phosphate-dependent aminotransferase family.</text>
</comment>
<protein>
    <recommendedName>
        <fullName evidence="5">serine C-palmitoyltransferase</fullName>
        <ecNumber evidence="5">2.3.1.50</ecNumber>
    </recommendedName>
</protein>
<comment type="cofactor">
    <cofactor evidence="1">
        <name>pyridoxal 5'-phosphate</name>
        <dbReference type="ChEBI" id="CHEBI:597326"/>
    </cofactor>
</comment>
<keyword evidence="6" id="KW-0808">Transferase</keyword>
<dbReference type="EMBL" id="CP015054">
    <property type="protein sequence ID" value="QGN13703.1"/>
    <property type="molecule type" value="Genomic_DNA"/>
</dbReference>
<dbReference type="InterPro" id="IPR004839">
    <property type="entry name" value="Aminotransferase_I/II_large"/>
</dbReference>
<proteinExistence type="inferred from homology"/>
<evidence type="ECO:0000259" key="11">
    <source>
        <dbReference type="Pfam" id="PF00155"/>
    </source>
</evidence>
<dbReference type="InterPro" id="IPR050087">
    <property type="entry name" value="AON_synthase_class-II"/>
</dbReference>
<dbReference type="InterPro" id="IPR015422">
    <property type="entry name" value="PyrdxlP-dep_Trfase_small"/>
</dbReference>
<dbReference type="PANTHER" id="PTHR13693:SF2">
    <property type="entry name" value="SERINE PALMITOYLTRANSFERASE 1"/>
    <property type="match status" value="1"/>
</dbReference>
<evidence type="ECO:0000256" key="5">
    <source>
        <dbReference type="ARBA" id="ARBA00013220"/>
    </source>
</evidence>
<name>A0ABX6ETU7_KLUMA</name>
<dbReference type="PANTHER" id="PTHR13693">
    <property type="entry name" value="CLASS II AMINOTRANSFERASE/8-AMINO-7-OXONONANOATE SYNTHASE"/>
    <property type="match status" value="1"/>
</dbReference>
<evidence type="ECO:0000256" key="9">
    <source>
        <dbReference type="ARBA" id="ARBA00023098"/>
    </source>
</evidence>
<feature type="domain" description="Aminotransferase class I/classII large" evidence="11">
    <location>
        <begin position="146"/>
        <end position="541"/>
    </location>
</feature>
<keyword evidence="10" id="KW-0012">Acyltransferase</keyword>
<dbReference type="Gene3D" id="3.90.1150.10">
    <property type="entry name" value="Aspartate Aminotransferase, domain 1"/>
    <property type="match status" value="1"/>
</dbReference>
<evidence type="ECO:0000313" key="12">
    <source>
        <dbReference type="EMBL" id="QGN13703.1"/>
    </source>
</evidence>
<evidence type="ECO:0000256" key="8">
    <source>
        <dbReference type="ARBA" id="ARBA00022919"/>
    </source>
</evidence>
<evidence type="ECO:0000256" key="1">
    <source>
        <dbReference type="ARBA" id="ARBA00001933"/>
    </source>
</evidence>
<gene>
    <name evidence="12" type="primary">LCB1</name>
    <name evidence="12" type="ORF">FIM1_346</name>
</gene>
<dbReference type="SUPFAM" id="SSF53383">
    <property type="entry name" value="PLP-dependent transferases"/>
    <property type="match status" value="1"/>
</dbReference>
<comment type="pathway">
    <text evidence="3">Sphingolipid metabolism.</text>
</comment>
<keyword evidence="7" id="KW-0663">Pyridoxal phosphate</keyword>
<evidence type="ECO:0000256" key="4">
    <source>
        <dbReference type="ARBA" id="ARBA00008392"/>
    </source>
</evidence>
<reference evidence="12 13" key="2">
    <citation type="submission" date="2019-11" db="EMBL/GenBank/DDBJ databases">
        <authorList>
            <person name="Lu H."/>
        </authorList>
    </citation>
    <scope>NUCLEOTIDE SEQUENCE [LARGE SCALE GENOMIC DNA]</scope>
    <source>
        <strain evidence="12 13">FIM1</strain>
    </source>
</reference>
<accession>A0ABX6ETU7</accession>
<dbReference type="Gene3D" id="3.40.640.10">
    <property type="entry name" value="Type I PLP-dependent aspartate aminotransferase-like (Major domain)"/>
    <property type="match status" value="1"/>
</dbReference>